<accession>A0AAW9QCH7</accession>
<comment type="caution">
    <text evidence="6">The sequence shown here is derived from an EMBL/GenBank/DDBJ whole genome shotgun (WGS) entry which is preliminary data.</text>
</comment>
<dbReference type="RefSeq" id="WP_332289016.1">
    <property type="nucleotide sequence ID" value="NZ_JAZIBG010000020.1"/>
</dbReference>
<dbReference type="InterPro" id="IPR050465">
    <property type="entry name" value="UPF0194_transport"/>
</dbReference>
<dbReference type="Pfam" id="PF25973">
    <property type="entry name" value="BSH_CzcB"/>
    <property type="match status" value="1"/>
</dbReference>
<protein>
    <submittedName>
        <fullName evidence="6">HlyD family efflux transporter periplasmic adaptor subunit</fullName>
    </submittedName>
</protein>
<dbReference type="Pfam" id="PF01590">
    <property type="entry name" value="GAF"/>
    <property type="match status" value="1"/>
</dbReference>
<dbReference type="InterPro" id="IPR058647">
    <property type="entry name" value="BSH_CzcB-like"/>
</dbReference>
<evidence type="ECO:0000313" key="7">
    <source>
        <dbReference type="Proteomes" id="UP001336250"/>
    </source>
</evidence>
<dbReference type="Gene3D" id="3.30.450.40">
    <property type="match status" value="1"/>
</dbReference>
<evidence type="ECO:0000259" key="5">
    <source>
        <dbReference type="SMART" id="SM00065"/>
    </source>
</evidence>
<feature type="domain" description="GAF" evidence="5">
    <location>
        <begin position="64"/>
        <end position="211"/>
    </location>
</feature>
<dbReference type="GO" id="GO:0030313">
    <property type="term" value="C:cell envelope"/>
    <property type="evidence" value="ECO:0007669"/>
    <property type="project" value="UniProtKB-SubCell"/>
</dbReference>
<evidence type="ECO:0000256" key="3">
    <source>
        <dbReference type="SAM" id="Coils"/>
    </source>
</evidence>
<feature type="coiled-coil region" evidence="3">
    <location>
        <begin position="299"/>
        <end position="364"/>
    </location>
</feature>
<dbReference type="AlphaFoldDB" id="A0AAW9QCH7"/>
<dbReference type="EMBL" id="JAZIBG010000020">
    <property type="protein sequence ID" value="MEF7614078.1"/>
    <property type="molecule type" value="Genomic_DNA"/>
</dbReference>
<proteinExistence type="predicted"/>
<evidence type="ECO:0000313" key="6">
    <source>
        <dbReference type="EMBL" id="MEF7614078.1"/>
    </source>
</evidence>
<dbReference type="InterPro" id="IPR029016">
    <property type="entry name" value="GAF-like_dom_sf"/>
</dbReference>
<evidence type="ECO:0000256" key="4">
    <source>
        <dbReference type="SAM" id="MobiDB-lite"/>
    </source>
</evidence>
<dbReference type="Gene3D" id="2.40.50.100">
    <property type="match status" value="1"/>
</dbReference>
<reference evidence="6 7" key="1">
    <citation type="submission" date="2024-02" db="EMBL/GenBank/DDBJ databases">
        <title>Genome sequence of Aquincola sp. MAHUQ-54.</title>
        <authorList>
            <person name="Huq M.A."/>
        </authorList>
    </citation>
    <scope>NUCLEOTIDE SEQUENCE [LARGE SCALE GENOMIC DNA]</scope>
    <source>
        <strain evidence="6 7">MAHUQ-54</strain>
    </source>
</reference>
<dbReference type="Gene3D" id="1.10.287.470">
    <property type="entry name" value="Helix hairpin bin"/>
    <property type="match status" value="1"/>
</dbReference>
<name>A0AAW9QCH7_9BURK</name>
<keyword evidence="2 3" id="KW-0175">Coiled coil</keyword>
<comment type="subcellular location">
    <subcellularLocation>
        <location evidence="1">Cell envelope</location>
    </subcellularLocation>
</comment>
<feature type="region of interest" description="Disordered" evidence="4">
    <location>
        <begin position="1"/>
        <end position="22"/>
    </location>
</feature>
<evidence type="ECO:0000256" key="1">
    <source>
        <dbReference type="ARBA" id="ARBA00004196"/>
    </source>
</evidence>
<keyword evidence="7" id="KW-1185">Reference proteome</keyword>
<evidence type="ECO:0000256" key="2">
    <source>
        <dbReference type="ARBA" id="ARBA00023054"/>
    </source>
</evidence>
<dbReference type="PANTHER" id="PTHR32347:SF23">
    <property type="entry name" value="BLL5650 PROTEIN"/>
    <property type="match status" value="1"/>
</dbReference>
<dbReference type="SUPFAM" id="SSF111369">
    <property type="entry name" value="HlyD-like secretion proteins"/>
    <property type="match status" value="1"/>
</dbReference>
<dbReference type="InterPro" id="IPR003018">
    <property type="entry name" value="GAF"/>
</dbReference>
<gene>
    <name evidence="6" type="ORF">V4F39_09165</name>
</gene>
<dbReference type="Gene3D" id="2.40.30.170">
    <property type="match status" value="1"/>
</dbReference>
<organism evidence="6 7">
    <name type="scientific">Aquincola agrisoli</name>
    <dbReference type="NCBI Taxonomy" id="3119538"/>
    <lineage>
        <taxon>Bacteria</taxon>
        <taxon>Pseudomonadati</taxon>
        <taxon>Pseudomonadota</taxon>
        <taxon>Betaproteobacteria</taxon>
        <taxon>Burkholderiales</taxon>
        <taxon>Sphaerotilaceae</taxon>
        <taxon>Aquincola</taxon>
    </lineage>
</organism>
<dbReference type="PANTHER" id="PTHR32347">
    <property type="entry name" value="EFFLUX SYSTEM COMPONENT YKNX-RELATED"/>
    <property type="match status" value="1"/>
</dbReference>
<sequence>MNAPPDLRSPWPGLEAAGDPAATAAAPALPPVPTAGVVRPAAEPGADRAGLVLALQAAALSHARLPASTAAVATELCTLMACDRVGIGLRKGAACEVVALSHCADVDAERALARGIGAAMDEALDQSATLVWPLPPGEPPRIVHAHAEQARAQGGGHLCTVPLADHGRLVGAMTLERAGPPFDAAEVLFIEHAACLLGPLIELKRQQQRSLPRHLLDAARGAQDRLVGPGHPTAKLLALAAVSVGAAIGVAAWVPGEHRIGAAARVEGAVQRALVAPVDGFIQEVHARPGDAVQPGQLLAELSREELQLERRKWQSEAQQHEHAYGEALARHDRAQMVVALSRADEARAQLDLAEQSLRRSRLEAPFAGVVIQGDLTQALGAPVKRGDVLMTLAQGEGHRVIVEVDEHDIADVRVGQAGRLALAAAPQRPLAIRVERITPVAATIDGRNVFEVEASVDGGPQVLRPGLRGVARIEAGERPLLWIATHRLVDWLRLQWWAWLT</sequence>
<dbReference type="SUPFAM" id="SSF55781">
    <property type="entry name" value="GAF domain-like"/>
    <property type="match status" value="1"/>
</dbReference>
<dbReference type="Proteomes" id="UP001336250">
    <property type="component" value="Unassembled WGS sequence"/>
</dbReference>
<dbReference type="SMART" id="SM00065">
    <property type="entry name" value="GAF"/>
    <property type="match status" value="1"/>
</dbReference>